<evidence type="ECO:0000256" key="1">
    <source>
        <dbReference type="PROSITE-ProRule" id="PRU00047"/>
    </source>
</evidence>
<keyword evidence="1" id="KW-0863">Zinc-finger</keyword>
<proteinExistence type="predicted"/>
<protein>
    <recommendedName>
        <fullName evidence="2">CCHC-type domain-containing protein</fullName>
    </recommendedName>
</protein>
<feature type="domain" description="CCHC-type" evidence="2">
    <location>
        <begin position="186"/>
        <end position="200"/>
    </location>
</feature>
<keyword evidence="1" id="KW-0862">Zinc</keyword>
<comment type="caution">
    <text evidence="3">The sequence shown here is derived from an EMBL/GenBank/DDBJ whole genome shotgun (WGS) entry which is preliminary data.</text>
</comment>
<dbReference type="EMBL" id="BKCJ010000724">
    <property type="protein sequence ID" value="GEU35728.1"/>
    <property type="molecule type" value="Genomic_DNA"/>
</dbReference>
<keyword evidence="1" id="KW-0479">Metal-binding</keyword>
<dbReference type="GO" id="GO:0008270">
    <property type="term" value="F:zinc ion binding"/>
    <property type="evidence" value="ECO:0007669"/>
    <property type="project" value="UniProtKB-KW"/>
</dbReference>
<dbReference type="InterPro" id="IPR001878">
    <property type="entry name" value="Znf_CCHC"/>
</dbReference>
<gene>
    <name evidence="3" type="ORF">Tci_007706</name>
</gene>
<dbReference type="SUPFAM" id="SSF57756">
    <property type="entry name" value="Retrovirus zinc finger-like domains"/>
    <property type="match status" value="1"/>
</dbReference>
<sequence>MTDYSLWEVIKNDNKVLTKIVGTVKWPYEPTTVEEKLDMKNEIKAIGTLLMAFPNKDQLKFHSYQDAKLLMEAIEKSIKLRNFGSNFDRLQKLISQLEIQEIETISLDDLYNNLNIYEPELTRSSNTSQNPQNVAFVSSNITNSTSSTNEADNTTYGVSTAHIQDDLGKIDPDDLEEMDLKSKVECFNCHKNRHFARECRAPKNQENRGREYGRKTVPVENPIENALIAQDGIRGYDWSYQAKEEHPTKFALMAVTSLRSSSIQFLRKLHTTQKPDLMFIDEQFESESIDVVSTISYSVIKTVESKVKYVDVKNKGVCSTIETKLVRKNKFSPSIIEDWIYNVKSEVEFEPKVKDKIVRPSIEKIKFVKTAREIEEKKEYKEKEVIDSGCSMHMTRSKSYLTEYEDYDGGFVSFGDGKGRISRKVNIACYILNRALVIKPHNKTPYELIRGRPPLIDFMKPFGCPVTILNTRDYIASPDYVPTSPGKTYSSSSNLFGVVPIASPSLFLFHNNPYMKVLQAFYAKESLIPPPNPITPLAILTPSSGLPPSPLFDPWYFFIPEELLPPKKQIHPLSSSSTKLSNSSRKQACILVPPSFSTYTPTPPPIYELGKSFIKMRVKHHEEQVDSILNYLEELSFHRIEKMEERLVNGWIIIPRDFDEVKIKLKETRTQIRKLQKKHMGQSDKIAFI</sequence>
<dbReference type="GO" id="GO:0003676">
    <property type="term" value="F:nucleic acid binding"/>
    <property type="evidence" value="ECO:0007669"/>
    <property type="project" value="InterPro"/>
</dbReference>
<evidence type="ECO:0000259" key="2">
    <source>
        <dbReference type="PROSITE" id="PS50158"/>
    </source>
</evidence>
<name>A0A6L2JFC9_TANCI</name>
<evidence type="ECO:0000313" key="3">
    <source>
        <dbReference type="EMBL" id="GEU35728.1"/>
    </source>
</evidence>
<dbReference type="AlphaFoldDB" id="A0A6L2JFC9"/>
<accession>A0A6L2JFC9</accession>
<organism evidence="3">
    <name type="scientific">Tanacetum cinerariifolium</name>
    <name type="common">Dalmatian daisy</name>
    <name type="synonym">Chrysanthemum cinerariifolium</name>
    <dbReference type="NCBI Taxonomy" id="118510"/>
    <lineage>
        <taxon>Eukaryota</taxon>
        <taxon>Viridiplantae</taxon>
        <taxon>Streptophyta</taxon>
        <taxon>Embryophyta</taxon>
        <taxon>Tracheophyta</taxon>
        <taxon>Spermatophyta</taxon>
        <taxon>Magnoliopsida</taxon>
        <taxon>eudicotyledons</taxon>
        <taxon>Gunneridae</taxon>
        <taxon>Pentapetalae</taxon>
        <taxon>asterids</taxon>
        <taxon>campanulids</taxon>
        <taxon>Asterales</taxon>
        <taxon>Asteraceae</taxon>
        <taxon>Asteroideae</taxon>
        <taxon>Anthemideae</taxon>
        <taxon>Anthemidinae</taxon>
        <taxon>Tanacetum</taxon>
    </lineage>
</organism>
<dbReference type="PROSITE" id="PS50158">
    <property type="entry name" value="ZF_CCHC"/>
    <property type="match status" value="1"/>
</dbReference>
<dbReference type="InterPro" id="IPR036875">
    <property type="entry name" value="Znf_CCHC_sf"/>
</dbReference>
<reference evidence="3" key="1">
    <citation type="journal article" date="2019" name="Sci. Rep.">
        <title>Draft genome of Tanacetum cinerariifolium, the natural source of mosquito coil.</title>
        <authorList>
            <person name="Yamashiro T."/>
            <person name="Shiraishi A."/>
            <person name="Satake H."/>
            <person name="Nakayama K."/>
        </authorList>
    </citation>
    <scope>NUCLEOTIDE SEQUENCE</scope>
</reference>